<dbReference type="KEGG" id="cmic:caldi_30000"/>
<dbReference type="Gene3D" id="3.40.50.620">
    <property type="entry name" value="HUPs"/>
    <property type="match status" value="1"/>
</dbReference>
<dbReference type="AlphaFoldDB" id="A0AA35G990"/>
<evidence type="ECO:0000313" key="1">
    <source>
        <dbReference type="EMBL" id="BDG61910.1"/>
    </source>
</evidence>
<name>A0AA35G990_9FIRM</name>
<sequence>MKRHLIGSIHTRERADPPILRVLSLGAGVQSTTLALMAAEGVIERPDCAIFADTGWEPRIVYRHLDWLIPLLPFPVHVVTAGNIRRDTLDAVMGIRSRVAQPPVYVRSPDGSQGMLRRACTGDYKVAPIRQKIRELAETHPDWRRPSGLAWVEQWFGISLDEVHRMKMPDVGWIEHRYPLIELGLTRLACLEWLRTRGYPEPPKSSCVGCPYHNDAYWRWLRDHSPDEWAQAVEFDHAIRRGLPHVRGEAYLHRSMVPLDQVDLSTPEERGQITFDFEDGFGNECDGMCGV</sequence>
<dbReference type="EMBL" id="AP025628">
    <property type="protein sequence ID" value="BDG61910.1"/>
    <property type="molecule type" value="Genomic_DNA"/>
</dbReference>
<dbReference type="InterPro" id="IPR014729">
    <property type="entry name" value="Rossmann-like_a/b/a_fold"/>
</dbReference>
<keyword evidence="2" id="KW-1185">Reference proteome</keyword>
<evidence type="ECO:0000313" key="2">
    <source>
        <dbReference type="Proteomes" id="UP001163687"/>
    </source>
</evidence>
<proteinExistence type="predicted"/>
<gene>
    <name evidence="1" type="ORF">caldi_30000</name>
</gene>
<protein>
    <recommendedName>
        <fullName evidence="3">Phosphoadenosine phosphosulfate reductase</fullName>
    </recommendedName>
</protein>
<dbReference type="RefSeq" id="WP_264842541.1">
    <property type="nucleotide sequence ID" value="NZ_AP025628.1"/>
</dbReference>
<organism evidence="1 2">
    <name type="scientific">Caldinitratiruptor microaerophilus</name>
    <dbReference type="NCBI Taxonomy" id="671077"/>
    <lineage>
        <taxon>Bacteria</taxon>
        <taxon>Bacillati</taxon>
        <taxon>Bacillota</taxon>
        <taxon>Clostridia</taxon>
        <taxon>Eubacteriales</taxon>
        <taxon>Symbiobacteriaceae</taxon>
        <taxon>Caldinitratiruptor</taxon>
    </lineage>
</organism>
<accession>A0AA35G990</accession>
<dbReference type="Proteomes" id="UP001163687">
    <property type="component" value="Chromosome"/>
</dbReference>
<reference evidence="1" key="1">
    <citation type="submission" date="2022-03" db="EMBL/GenBank/DDBJ databases">
        <title>Complete genome sequence of Caldinitratiruptor microaerophilus.</title>
        <authorList>
            <person name="Mukaiyama R."/>
            <person name="Nishiyama T."/>
            <person name="Ueda K."/>
        </authorList>
    </citation>
    <scope>NUCLEOTIDE SEQUENCE</scope>
    <source>
        <strain evidence="1">JCM 16183</strain>
    </source>
</reference>
<dbReference type="SUPFAM" id="SSF52402">
    <property type="entry name" value="Adenine nucleotide alpha hydrolases-like"/>
    <property type="match status" value="1"/>
</dbReference>
<evidence type="ECO:0008006" key="3">
    <source>
        <dbReference type="Google" id="ProtNLM"/>
    </source>
</evidence>